<sequence length="173" mass="18871">MHISSYSDYVDDASGATPPATLPPTEPSQTFRIIVALIAVTGDYSREQDEKSQPRKNTIVAGGPTKPDRVPRGAGANVAAKEAQGRYFCCIVAVRLKTPSDDELLGGVREEIPWLLLDQVLDALRDEETRGVLEEAFDDCTVLTIAHREETIRRVDFSVALDDGEMATIVAAR</sequence>
<comment type="caution">
    <text evidence="2">The sequence shown here is derived from an EMBL/GenBank/DDBJ whole genome shotgun (WGS) entry which is preliminary data.</text>
</comment>
<dbReference type="AlphaFoldDB" id="A0A2S7XWR1"/>
<dbReference type="SUPFAM" id="SSF52540">
    <property type="entry name" value="P-loop containing nucleoside triphosphate hydrolases"/>
    <property type="match status" value="1"/>
</dbReference>
<evidence type="ECO:0000256" key="1">
    <source>
        <dbReference type="SAM" id="MobiDB-lite"/>
    </source>
</evidence>
<evidence type="ECO:0000313" key="2">
    <source>
        <dbReference type="EMBL" id="PQK08345.1"/>
    </source>
</evidence>
<protein>
    <submittedName>
        <fullName evidence="2">Uncharacterized protein</fullName>
    </submittedName>
</protein>
<proteinExistence type="predicted"/>
<feature type="region of interest" description="Disordered" evidence="1">
    <location>
        <begin position="1"/>
        <end position="26"/>
    </location>
</feature>
<evidence type="ECO:0000313" key="3">
    <source>
        <dbReference type="Proteomes" id="UP000237441"/>
    </source>
</evidence>
<reference evidence="2 3" key="1">
    <citation type="submission" date="2016-07" db="EMBL/GenBank/DDBJ databases">
        <title>Comparative genomics of the entomopathogenic fungus Beauveria bassiana.</title>
        <authorList>
            <person name="Valero Jimenez C.A."/>
            <person name="Zwaan B.J."/>
            <person name="Van Kan J.A."/>
            <person name="Takken W."/>
            <person name="Debets A.J."/>
            <person name="Schoustra S.E."/>
            <person name="Koenraadt C.J."/>
        </authorList>
    </citation>
    <scope>NUCLEOTIDE SEQUENCE [LARGE SCALE GENOMIC DNA]</scope>
    <source>
        <strain evidence="2 3">ARSEF 8028</strain>
    </source>
</reference>
<dbReference type="EMBL" id="JRHA01000001">
    <property type="protein sequence ID" value="PQK08345.1"/>
    <property type="molecule type" value="Genomic_DNA"/>
</dbReference>
<name>A0A2S7XWR1_BEABA</name>
<dbReference type="OrthoDB" id="6500128at2759"/>
<dbReference type="Proteomes" id="UP000237441">
    <property type="component" value="Unassembled WGS sequence"/>
</dbReference>
<dbReference type="InterPro" id="IPR027417">
    <property type="entry name" value="P-loop_NTPase"/>
</dbReference>
<accession>A0A2S7XWR1</accession>
<dbReference type="Gene3D" id="3.40.50.300">
    <property type="entry name" value="P-loop containing nucleotide triphosphate hydrolases"/>
    <property type="match status" value="1"/>
</dbReference>
<organism evidence="2 3">
    <name type="scientific">Beauveria bassiana</name>
    <name type="common">White muscardine disease fungus</name>
    <name type="synonym">Tritirachium shiotae</name>
    <dbReference type="NCBI Taxonomy" id="176275"/>
    <lineage>
        <taxon>Eukaryota</taxon>
        <taxon>Fungi</taxon>
        <taxon>Dikarya</taxon>
        <taxon>Ascomycota</taxon>
        <taxon>Pezizomycotina</taxon>
        <taxon>Sordariomycetes</taxon>
        <taxon>Hypocreomycetidae</taxon>
        <taxon>Hypocreales</taxon>
        <taxon>Cordycipitaceae</taxon>
        <taxon>Beauveria</taxon>
    </lineage>
</organism>
<feature type="region of interest" description="Disordered" evidence="1">
    <location>
        <begin position="45"/>
        <end position="73"/>
    </location>
</feature>
<gene>
    <name evidence="2" type="ORF">BB8028_0001g04220</name>
</gene>